<feature type="domain" description="J" evidence="9">
    <location>
        <begin position="43"/>
        <end position="107"/>
    </location>
</feature>
<dbReference type="InterPro" id="IPR036869">
    <property type="entry name" value="J_dom_sf"/>
</dbReference>
<dbReference type="PRINTS" id="PR00625">
    <property type="entry name" value="JDOMAIN"/>
</dbReference>
<proteinExistence type="predicted"/>
<sequence>MRLAGLVFALACLLCLVFAWDKEDYEIFDLQEALEKAEGKGTTFYSWLDVTSTATNNEIAKAYRKKSLEMHPDKNPGVKGIQDRYARLGVIQKILRSEGRERYDFFYKNGFPRWRGTGYYYSRFRPGLGTVLVFLVLVTAGMQHMVQRMNYKRDIARIERFVNEARRQAWGPKLNKVEGRRKVRINLGASPVQYDEDGNEIGGGGGGGGGNRYLEMVVEGDNVFIVEGDGELIPLDTSAATYPTWKTTWPATLAASLVARVTGKRAAPEAAGNGADEEDETESEAPASGYTTPSGGKAQPAVKAGGSRRRKPGRK</sequence>
<evidence type="ECO:0000256" key="3">
    <source>
        <dbReference type="ARBA" id="ARBA00022989"/>
    </source>
</evidence>
<evidence type="ECO:0000256" key="6">
    <source>
        <dbReference type="SAM" id="MobiDB-lite"/>
    </source>
</evidence>
<dbReference type="EMBL" id="KV425882">
    <property type="protein sequence ID" value="KZW04216.1"/>
    <property type="molecule type" value="Genomic_DNA"/>
</dbReference>
<keyword evidence="11" id="KW-1185">Reference proteome</keyword>
<evidence type="ECO:0000256" key="2">
    <source>
        <dbReference type="ARBA" id="ARBA00022729"/>
    </source>
</evidence>
<feature type="compositionally biased region" description="Basic residues" evidence="6">
    <location>
        <begin position="306"/>
        <end position="315"/>
    </location>
</feature>
<dbReference type="InterPro" id="IPR052606">
    <property type="entry name" value="DnaJ_domain_protein"/>
</dbReference>
<dbReference type="SMART" id="SM00271">
    <property type="entry name" value="DnaJ"/>
    <property type="match status" value="1"/>
</dbReference>
<evidence type="ECO:0000256" key="1">
    <source>
        <dbReference type="ARBA" id="ARBA00022692"/>
    </source>
</evidence>
<dbReference type="AlphaFoldDB" id="A0A165QXS8"/>
<name>A0A165QXS8_EXIGL</name>
<accession>A0A165QXS8</accession>
<keyword evidence="2 8" id="KW-0732">Signal</keyword>
<keyword evidence="4 7" id="KW-0472">Membrane</keyword>
<dbReference type="InParanoid" id="A0A165QXS8"/>
<protein>
    <recommendedName>
        <fullName evidence="9">J domain-containing protein</fullName>
    </recommendedName>
</protein>
<dbReference type="Proteomes" id="UP000077266">
    <property type="component" value="Unassembled WGS sequence"/>
</dbReference>
<organism evidence="10 11">
    <name type="scientific">Exidia glandulosa HHB12029</name>
    <dbReference type="NCBI Taxonomy" id="1314781"/>
    <lineage>
        <taxon>Eukaryota</taxon>
        <taxon>Fungi</taxon>
        <taxon>Dikarya</taxon>
        <taxon>Basidiomycota</taxon>
        <taxon>Agaricomycotina</taxon>
        <taxon>Agaricomycetes</taxon>
        <taxon>Auriculariales</taxon>
        <taxon>Exidiaceae</taxon>
        <taxon>Exidia</taxon>
    </lineage>
</organism>
<evidence type="ECO:0000313" key="10">
    <source>
        <dbReference type="EMBL" id="KZW04216.1"/>
    </source>
</evidence>
<dbReference type="FunCoup" id="A0A165QXS8">
    <property type="interactions" value="115"/>
</dbReference>
<evidence type="ECO:0000256" key="4">
    <source>
        <dbReference type="ARBA" id="ARBA00023136"/>
    </source>
</evidence>
<dbReference type="InterPro" id="IPR001623">
    <property type="entry name" value="DnaJ_domain"/>
</dbReference>
<evidence type="ECO:0000313" key="11">
    <source>
        <dbReference type="Proteomes" id="UP000077266"/>
    </source>
</evidence>
<dbReference type="Gene3D" id="1.10.287.110">
    <property type="entry name" value="DnaJ domain"/>
    <property type="match status" value="1"/>
</dbReference>
<feature type="region of interest" description="Disordered" evidence="6">
    <location>
        <begin position="265"/>
        <end position="315"/>
    </location>
</feature>
<evidence type="ECO:0000259" key="9">
    <source>
        <dbReference type="PROSITE" id="PS50076"/>
    </source>
</evidence>
<keyword evidence="1 7" id="KW-0812">Transmembrane</keyword>
<reference evidence="10 11" key="1">
    <citation type="journal article" date="2016" name="Mol. Biol. Evol.">
        <title>Comparative Genomics of Early-Diverging Mushroom-Forming Fungi Provides Insights into the Origins of Lignocellulose Decay Capabilities.</title>
        <authorList>
            <person name="Nagy L.G."/>
            <person name="Riley R."/>
            <person name="Tritt A."/>
            <person name="Adam C."/>
            <person name="Daum C."/>
            <person name="Floudas D."/>
            <person name="Sun H."/>
            <person name="Yadav J.S."/>
            <person name="Pangilinan J."/>
            <person name="Larsson K.H."/>
            <person name="Matsuura K."/>
            <person name="Barry K."/>
            <person name="Labutti K."/>
            <person name="Kuo R."/>
            <person name="Ohm R.A."/>
            <person name="Bhattacharya S.S."/>
            <person name="Shirouzu T."/>
            <person name="Yoshinaga Y."/>
            <person name="Martin F.M."/>
            <person name="Grigoriev I.V."/>
            <person name="Hibbett D.S."/>
        </authorList>
    </citation>
    <scope>NUCLEOTIDE SEQUENCE [LARGE SCALE GENOMIC DNA]</scope>
    <source>
        <strain evidence="10 11">HHB12029</strain>
    </source>
</reference>
<dbReference type="PROSITE" id="PS50076">
    <property type="entry name" value="DNAJ_2"/>
    <property type="match status" value="1"/>
</dbReference>
<dbReference type="STRING" id="1314781.A0A165QXS8"/>
<feature type="transmembrane region" description="Helical" evidence="7">
    <location>
        <begin position="127"/>
        <end position="146"/>
    </location>
</feature>
<dbReference type="PANTHER" id="PTHR44653:SF2">
    <property type="entry name" value="DNAJ HOMOLOG SUBFAMILY C MEMBER 1"/>
    <property type="match status" value="1"/>
</dbReference>
<comment type="subcellular location">
    <subcellularLocation>
        <location evidence="5">Endomembrane system</location>
        <topology evidence="5">Single-pass membrane protein</topology>
    </subcellularLocation>
</comment>
<evidence type="ECO:0000256" key="5">
    <source>
        <dbReference type="ARBA" id="ARBA00037847"/>
    </source>
</evidence>
<dbReference type="SUPFAM" id="SSF46565">
    <property type="entry name" value="Chaperone J-domain"/>
    <property type="match status" value="1"/>
</dbReference>
<dbReference type="CDD" id="cd06257">
    <property type="entry name" value="DnaJ"/>
    <property type="match status" value="1"/>
</dbReference>
<keyword evidence="3 7" id="KW-1133">Transmembrane helix</keyword>
<feature type="signal peptide" evidence="8">
    <location>
        <begin position="1"/>
        <end position="19"/>
    </location>
</feature>
<gene>
    <name evidence="10" type="ORF">EXIGLDRAFT_758512</name>
</gene>
<feature type="chain" id="PRO_5007865373" description="J domain-containing protein" evidence="8">
    <location>
        <begin position="20"/>
        <end position="315"/>
    </location>
</feature>
<dbReference type="OrthoDB" id="413400at2759"/>
<evidence type="ECO:0000256" key="7">
    <source>
        <dbReference type="SAM" id="Phobius"/>
    </source>
</evidence>
<dbReference type="PANTHER" id="PTHR44653">
    <property type="entry name" value="DNAJ HOMOLOG SUBFAMILY C MEMBER 1"/>
    <property type="match status" value="1"/>
</dbReference>
<evidence type="ECO:0000256" key="8">
    <source>
        <dbReference type="SAM" id="SignalP"/>
    </source>
</evidence>
<dbReference type="Pfam" id="PF00226">
    <property type="entry name" value="DnaJ"/>
    <property type="match status" value="1"/>
</dbReference>
<dbReference type="GO" id="GO:0012505">
    <property type="term" value="C:endomembrane system"/>
    <property type="evidence" value="ECO:0007669"/>
    <property type="project" value="UniProtKB-SubCell"/>
</dbReference>